<dbReference type="InterPro" id="IPR012347">
    <property type="entry name" value="Ferritin-like"/>
</dbReference>
<comment type="subcellular location">
    <subcellularLocation>
        <location evidence="2">Spore coat</location>
    </subcellularLocation>
</comment>
<reference evidence="4 5" key="1">
    <citation type="submission" date="2020-08" db="EMBL/GenBank/DDBJ databases">
        <title>Genomic Encyclopedia of Type Strains, Phase IV (KMG-IV): sequencing the most valuable type-strain genomes for metagenomic binning, comparative biology and taxonomic classification.</title>
        <authorList>
            <person name="Goeker M."/>
        </authorList>
    </citation>
    <scope>NUCLEOTIDE SEQUENCE [LARGE SCALE GENOMIC DNA]</scope>
    <source>
        <strain evidence="4 5">DSM 19612</strain>
    </source>
</reference>
<keyword evidence="4" id="KW-0167">Capsid protein</keyword>
<dbReference type="Gene3D" id="1.20.1260.10">
    <property type="match status" value="1"/>
</dbReference>
<proteinExistence type="inferred from homology"/>
<keyword evidence="4" id="KW-0946">Virion</keyword>
<dbReference type="InterPro" id="IPR012851">
    <property type="entry name" value="Spore_coat_CotF-like"/>
</dbReference>
<evidence type="ECO:0000256" key="3">
    <source>
        <dbReference type="ARBA" id="ARBA00024344"/>
    </source>
</evidence>
<accession>A0A841PXE6</accession>
<dbReference type="Pfam" id="PF07875">
    <property type="entry name" value="Coat_F"/>
    <property type="match status" value="1"/>
</dbReference>
<protein>
    <submittedName>
        <fullName evidence="4">Spore coat protein CotF</fullName>
    </submittedName>
</protein>
<keyword evidence="5" id="KW-1185">Reference proteome</keyword>
<gene>
    <name evidence="4" type="ORF">HNQ94_001140</name>
</gene>
<evidence type="ECO:0000313" key="4">
    <source>
        <dbReference type="EMBL" id="MBB6452694.1"/>
    </source>
</evidence>
<dbReference type="AlphaFoldDB" id="A0A841PXE6"/>
<comment type="caution">
    <text evidence="4">The sequence shown here is derived from an EMBL/GenBank/DDBJ whole genome shotgun (WGS) entry which is preliminary data.</text>
</comment>
<evidence type="ECO:0000256" key="1">
    <source>
        <dbReference type="ARBA" id="ARBA00022969"/>
    </source>
</evidence>
<evidence type="ECO:0000256" key="2">
    <source>
        <dbReference type="ARBA" id="ARBA00024325"/>
    </source>
</evidence>
<dbReference type="PANTHER" id="PTHR39183">
    <property type="entry name" value="SPORE COAT PROTEIN F-LIKE PROTEIN YHCQ"/>
    <property type="match status" value="1"/>
</dbReference>
<dbReference type="Proteomes" id="UP000581688">
    <property type="component" value="Unassembled WGS sequence"/>
</dbReference>
<keyword evidence="1" id="KW-0749">Sporulation</keyword>
<name>A0A841PXE6_9BACI</name>
<sequence>METNPLSTTDQTIATDMLFEAKAAIKDIATAITETTSKEVRDFLTKELKDAINQQERIFNFLQNKGIYHAKNVKDQLDLDIEFANRALGE</sequence>
<dbReference type="RefSeq" id="WP_246199935.1">
    <property type="nucleotide sequence ID" value="NZ_CADDWK010000003.1"/>
</dbReference>
<dbReference type="EMBL" id="JACHGH010000003">
    <property type="protein sequence ID" value="MBB6452694.1"/>
    <property type="molecule type" value="Genomic_DNA"/>
</dbReference>
<evidence type="ECO:0000313" key="5">
    <source>
        <dbReference type="Proteomes" id="UP000581688"/>
    </source>
</evidence>
<dbReference type="PANTHER" id="PTHR39183:SF1">
    <property type="entry name" value="SPORE COAT PROTEIN F-LIKE PROTEIN YHCQ"/>
    <property type="match status" value="1"/>
</dbReference>
<organism evidence="4 5">
    <name type="scientific">Salirhabdus euzebyi</name>
    <dbReference type="NCBI Taxonomy" id="394506"/>
    <lineage>
        <taxon>Bacteria</taxon>
        <taxon>Bacillati</taxon>
        <taxon>Bacillota</taxon>
        <taxon>Bacilli</taxon>
        <taxon>Bacillales</taxon>
        <taxon>Bacillaceae</taxon>
        <taxon>Salirhabdus</taxon>
    </lineage>
</organism>
<dbReference type="GO" id="GO:0030435">
    <property type="term" value="P:sporulation resulting in formation of a cellular spore"/>
    <property type="evidence" value="ECO:0007669"/>
    <property type="project" value="UniProtKB-KW"/>
</dbReference>
<comment type="similarity">
    <text evidence="3">Belongs to the CotF family.</text>
</comment>